<dbReference type="OMA" id="VRPQWIF"/>
<evidence type="ECO:0000313" key="2">
    <source>
        <dbReference type="EMBL" id="EIW82320.1"/>
    </source>
</evidence>
<dbReference type="Proteomes" id="UP000053558">
    <property type="component" value="Unassembled WGS sequence"/>
</dbReference>
<organism evidence="2 3">
    <name type="scientific">Coniophora puteana (strain RWD-64-598)</name>
    <name type="common">Brown rot fungus</name>
    <dbReference type="NCBI Taxonomy" id="741705"/>
    <lineage>
        <taxon>Eukaryota</taxon>
        <taxon>Fungi</taxon>
        <taxon>Dikarya</taxon>
        <taxon>Basidiomycota</taxon>
        <taxon>Agaricomycotina</taxon>
        <taxon>Agaricomycetes</taxon>
        <taxon>Agaricomycetidae</taxon>
        <taxon>Boletales</taxon>
        <taxon>Coniophorineae</taxon>
        <taxon>Coniophoraceae</taxon>
        <taxon>Coniophora</taxon>
    </lineage>
</organism>
<dbReference type="RefSeq" id="XP_007767342.1">
    <property type="nucleotide sequence ID" value="XM_007769152.1"/>
</dbReference>
<protein>
    <recommendedName>
        <fullName evidence="1">BRCT domain-containing protein</fullName>
    </recommendedName>
</protein>
<dbReference type="OrthoDB" id="427711at2759"/>
<evidence type="ECO:0000313" key="3">
    <source>
        <dbReference type="Proteomes" id="UP000053558"/>
    </source>
</evidence>
<feature type="non-terminal residue" evidence="2">
    <location>
        <position position="1"/>
    </location>
</feature>
<feature type="domain" description="BRCT" evidence="1">
    <location>
        <begin position="2"/>
        <end position="96"/>
    </location>
</feature>
<dbReference type="Pfam" id="PF16589">
    <property type="entry name" value="BRCT_2"/>
    <property type="match status" value="1"/>
</dbReference>
<gene>
    <name evidence="2" type="ORF">CONPUDRAFT_53947</name>
</gene>
<accession>A0A5M3MTA5</accession>
<dbReference type="SUPFAM" id="SSF52113">
    <property type="entry name" value="BRCT domain"/>
    <property type="match status" value="1"/>
</dbReference>
<dbReference type="InterPro" id="IPR001357">
    <property type="entry name" value="BRCT_dom"/>
</dbReference>
<proteinExistence type="predicted"/>
<keyword evidence="3" id="KW-1185">Reference proteome</keyword>
<dbReference type="Gene3D" id="3.40.50.10190">
    <property type="entry name" value="BRCT domain"/>
    <property type="match status" value="1"/>
</dbReference>
<dbReference type="PROSITE" id="PS50172">
    <property type="entry name" value="BRCT"/>
    <property type="match status" value="1"/>
</dbReference>
<reference evidence="3" key="1">
    <citation type="journal article" date="2012" name="Science">
        <title>The Paleozoic origin of enzymatic lignin decomposition reconstructed from 31 fungal genomes.</title>
        <authorList>
            <person name="Floudas D."/>
            <person name="Binder M."/>
            <person name="Riley R."/>
            <person name="Barry K."/>
            <person name="Blanchette R.A."/>
            <person name="Henrissat B."/>
            <person name="Martinez A.T."/>
            <person name="Otillar R."/>
            <person name="Spatafora J.W."/>
            <person name="Yadav J.S."/>
            <person name="Aerts A."/>
            <person name="Benoit I."/>
            <person name="Boyd A."/>
            <person name="Carlson A."/>
            <person name="Copeland A."/>
            <person name="Coutinho P.M."/>
            <person name="de Vries R.P."/>
            <person name="Ferreira P."/>
            <person name="Findley K."/>
            <person name="Foster B."/>
            <person name="Gaskell J."/>
            <person name="Glotzer D."/>
            <person name="Gorecki P."/>
            <person name="Heitman J."/>
            <person name="Hesse C."/>
            <person name="Hori C."/>
            <person name="Igarashi K."/>
            <person name="Jurgens J.A."/>
            <person name="Kallen N."/>
            <person name="Kersten P."/>
            <person name="Kohler A."/>
            <person name="Kuees U."/>
            <person name="Kumar T.K.A."/>
            <person name="Kuo A."/>
            <person name="LaButti K."/>
            <person name="Larrondo L.F."/>
            <person name="Lindquist E."/>
            <person name="Ling A."/>
            <person name="Lombard V."/>
            <person name="Lucas S."/>
            <person name="Lundell T."/>
            <person name="Martin R."/>
            <person name="McLaughlin D.J."/>
            <person name="Morgenstern I."/>
            <person name="Morin E."/>
            <person name="Murat C."/>
            <person name="Nagy L.G."/>
            <person name="Nolan M."/>
            <person name="Ohm R.A."/>
            <person name="Patyshakuliyeva A."/>
            <person name="Rokas A."/>
            <person name="Ruiz-Duenas F.J."/>
            <person name="Sabat G."/>
            <person name="Salamov A."/>
            <person name="Samejima M."/>
            <person name="Schmutz J."/>
            <person name="Slot J.C."/>
            <person name="St John F."/>
            <person name="Stenlid J."/>
            <person name="Sun H."/>
            <person name="Sun S."/>
            <person name="Syed K."/>
            <person name="Tsang A."/>
            <person name="Wiebenga A."/>
            <person name="Young D."/>
            <person name="Pisabarro A."/>
            <person name="Eastwood D.C."/>
            <person name="Martin F."/>
            <person name="Cullen D."/>
            <person name="Grigoriev I.V."/>
            <person name="Hibbett D.S."/>
        </authorList>
    </citation>
    <scope>NUCLEOTIDE SEQUENCE [LARGE SCALE GENOMIC DNA]</scope>
    <source>
        <strain evidence="3">RWD-64-598 SS2</strain>
    </source>
</reference>
<dbReference type="EMBL" id="JH711577">
    <property type="protein sequence ID" value="EIW82320.1"/>
    <property type="molecule type" value="Genomic_DNA"/>
</dbReference>
<dbReference type="SMART" id="SM00292">
    <property type="entry name" value="BRCT"/>
    <property type="match status" value="1"/>
</dbReference>
<dbReference type="KEGG" id="cput:CONPUDRAFT_53947"/>
<comment type="caution">
    <text evidence="2">The sequence shown here is derived from an EMBL/GenBank/DDBJ whole genome shotgun (WGS) entry which is preliminary data.</text>
</comment>
<evidence type="ECO:0000259" key="1">
    <source>
        <dbReference type="PROSITE" id="PS50172"/>
    </source>
</evidence>
<sequence length="124" mass="13399">KGSSAVLVGVRVYVGGYMRNTTDIAMKRAISLAGGTILSTASSATHILTSQQLSGSKTQKHLTTKHRNGPVHVVRPEWVTDSIEAGHRLPEAQYSFIKPAGAQDLREMFKKSRSQNHANAEGSK</sequence>
<dbReference type="GeneID" id="19207617"/>
<dbReference type="AlphaFoldDB" id="A0A5M3MTA5"/>
<name>A0A5M3MTA5_CONPW</name>
<dbReference type="InterPro" id="IPR036420">
    <property type="entry name" value="BRCT_dom_sf"/>
</dbReference>